<protein>
    <submittedName>
        <fullName evidence="5">CUB-like domain-containing protein</fullName>
    </submittedName>
</protein>
<dbReference type="InterPro" id="IPR003366">
    <property type="entry name" value="CUB-like_dom"/>
</dbReference>
<evidence type="ECO:0000313" key="7">
    <source>
        <dbReference type="WormBase" id="ZK896.4"/>
    </source>
</evidence>
<dbReference type="HOGENOM" id="CLU_025754_1_0_1"/>
<evidence type="ECO:0000313" key="6">
    <source>
        <dbReference type="Proteomes" id="UP000001940"/>
    </source>
</evidence>
<dbReference type="RefSeq" id="NP_502454.1">
    <property type="nucleotide sequence ID" value="NM_070053.1"/>
</dbReference>
<sequence>MKMCWNFLTIFVISSTLSYSLADYYTCSPSITINPPANISNAWFYPNGWNATLPDPGYAAGQNCSWIINVPKGMFASLNVEASTDPQSSLIVTDSVNYSTKITSSDLEPFYLMDPSFTITLQANQVGTFAMRVYWREIPQVFPSSWNVHANSTPLALYAGDFDNSTVIQADTRVSLLATYPSASLDFTPILRATQVYDGPSINSTHLGNLYQVLVSKNKLVSNGTYLTLYSLLPGTFAMGNAVILQDYSNVKQFKSYKATYCLMPDLCPIALDATNGTAAAIHISGPLFVTQLSMPTTNKLSVYANYFTDSNKLADYSYSNSLTNLPQKFRGKFTTFVLDQDQASFYLVYNAIKAGWSPAAQGRRGFFASANFGVMDSKQDFDDQVTATKYSNISYTVNRAAIVGQSALSVTITNKQKPVINNVYTVSNFPGGPVYAFGDSISVSYKSNGGISSGPFISFGFDNSASSQGILVTVVVSIWMAIIL</sequence>
<organism evidence="5 6">
    <name type="scientific">Caenorhabditis elegans</name>
    <dbReference type="NCBI Taxonomy" id="6239"/>
    <lineage>
        <taxon>Eukaryota</taxon>
        <taxon>Metazoa</taxon>
        <taxon>Ecdysozoa</taxon>
        <taxon>Nematoda</taxon>
        <taxon>Chromadorea</taxon>
        <taxon>Rhabditida</taxon>
        <taxon>Rhabditina</taxon>
        <taxon>Rhabditomorpha</taxon>
        <taxon>Rhabditoidea</taxon>
        <taxon>Rhabditidae</taxon>
        <taxon>Peloderinae</taxon>
        <taxon>Caenorhabditis</taxon>
    </lineage>
</organism>
<dbReference type="Pfam" id="PF24512">
    <property type="entry name" value="DUF7592"/>
    <property type="match status" value="1"/>
</dbReference>
<dbReference type="eggNOG" id="ENOG502TGXF">
    <property type="taxonomic scope" value="Eukaryota"/>
</dbReference>
<dbReference type="PhylomeDB" id="Q9XUA9"/>
<dbReference type="Pfam" id="PF24511">
    <property type="entry name" value="DUF7591"/>
    <property type="match status" value="1"/>
</dbReference>
<dbReference type="FunCoup" id="Q9XUA9">
    <property type="interactions" value="210"/>
</dbReference>
<dbReference type="CTD" id="191450"/>
<feature type="domain" description="CUB-like" evidence="2">
    <location>
        <begin position="22"/>
        <end position="139"/>
    </location>
</feature>
<dbReference type="AlphaFoldDB" id="Q9XUA9"/>
<dbReference type="WormBase" id="ZK896.4">
    <property type="protein sequence ID" value="CE15455"/>
    <property type="gene ID" value="WBGene00014135"/>
</dbReference>
<dbReference type="KEGG" id="cel:CELE_ZK896.4"/>
<keyword evidence="6" id="KW-1185">Reference proteome</keyword>
<dbReference type="SUPFAM" id="SSF49854">
    <property type="entry name" value="Spermadhesin, CUB domain"/>
    <property type="match status" value="1"/>
</dbReference>
<proteinExistence type="predicted"/>
<dbReference type="UCSC" id="ZK896.4">
    <property type="organism name" value="c. elegans"/>
</dbReference>
<dbReference type="PANTHER" id="PTHR47920">
    <property type="entry name" value="PROTEIN CBG13378-RELATED"/>
    <property type="match status" value="1"/>
</dbReference>
<dbReference type="PANTHER" id="PTHR47920:SF1">
    <property type="entry name" value="CUB-LIKE DOMAIN-CONTAINING PROTEIN"/>
    <property type="match status" value="1"/>
</dbReference>
<dbReference type="PIR" id="T28076">
    <property type="entry name" value="T28076"/>
</dbReference>
<dbReference type="InterPro" id="IPR056014">
    <property type="entry name" value="DUF7592"/>
</dbReference>
<dbReference type="InterPro" id="IPR035914">
    <property type="entry name" value="Sperma_CUB_dom_sf"/>
</dbReference>
<evidence type="ECO:0000259" key="3">
    <source>
        <dbReference type="Pfam" id="PF24511"/>
    </source>
</evidence>
<dbReference type="InterPro" id="IPR056013">
    <property type="entry name" value="DUF7591"/>
</dbReference>
<dbReference type="AGR" id="WB:WBGene00014135"/>
<dbReference type="Pfam" id="PF02408">
    <property type="entry name" value="CUB_2"/>
    <property type="match status" value="1"/>
</dbReference>
<dbReference type="InParanoid" id="Q9XUA9"/>
<feature type="domain" description="DUF7591" evidence="3">
    <location>
        <begin position="250"/>
        <end position="348"/>
    </location>
</feature>
<dbReference type="GeneID" id="191450"/>
<accession>Q9XUA9</accession>
<feature type="domain" description="DUF7592" evidence="4">
    <location>
        <begin position="147"/>
        <end position="232"/>
    </location>
</feature>
<name>Q9XUA9_CAEEL</name>
<evidence type="ECO:0000259" key="4">
    <source>
        <dbReference type="Pfam" id="PF24512"/>
    </source>
</evidence>
<dbReference type="PaxDb" id="6239-ZK896.4"/>
<feature type="chain" id="PRO_5004336703" evidence="1">
    <location>
        <begin position="23"/>
        <end position="485"/>
    </location>
</feature>
<evidence type="ECO:0000259" key="2">
    <source>
        <dbReference type="Pfam" id="PF02408"/>
    </source>
</evidence>
<keyword evidence="1" id="KW-0732">Signal</keyword>
<gene>
    <name evidence="5" type="ORF">CELE_ZK896.4</name>
    <name evidence="5 7" type="ORF">ZK896.4</name>
</gene>
<dbReference type="EMBL" id="BX284604">
    <property type="protein sequence ID" value="CAB05319.1"/>
    <property type="molecule type" value="Genomic_DNA"/>
</dbReference>
<evidence type="ECO:0000256" key="1">
    <source>
        <dbReference type="SAM" id="SignalP"/>
    </source>
</evidence>
<reference evidence="5 6" key="1">
    <citation type="journal article" date="1998" name="Science">
        <title>Genome sequence of the nematode C. elegans: a platform for investigating biology.</title>
        <authorList>
            <consortium name="The C. elegans sequencing consortium"/>
            <person name="Sulson J.E."/>
            <person name="Waterston R."/>
        </authorList>
    </citation>
    <scope>NUCLEOTIDE SEQUENCE [LARGE SCALE GENOMIC DNA]</scope>
    <source>
        <strain evidence="5 6">Bristol N2</strain>
    </source>
</reference>
<dbReference type="Bgee" id="WBGene00014135">
    <property type="expression patterns" value="Expressed in adult organism and 1 other cell type or tissue"/>
</dbReference>
<dbReference type="OrthoDB" id="5834179at2759"/>
<feature type="signal peptide" evidence="1">
    <location>
        <begin position="1"/>
        <end position="22"/>
    </location>
</feature>
<evidence type="ECO:0000313" key="5">
    <source>
        <dbReference type="EMBL" id="CAB05319.1"/>
    </source>
</evidence>
<dbReference type="Proteomes" id="UP000001940">
    <property type="component" value="Chromosome IV"/>
</dbReference>